<organism evidence="1 2">
    <name type="scientific">Auriscalpium vulgare</name>
    <dbReference type="NCBI Taxonomy" id="40419"/>
    <lineage>
        <taxon>Eukaryota</taxon>
        <taxon>Fungi</taxon>
        <taxon>Dikarya</taxon>
        <taxon>Basidiomycota</taxon>
        <taxon>Agaricomycotina</taxon>
        <taxon>Agaricomycetes</taxon>
        <taxon>Russulales</taxon>
        <taxon>Auriscalpiaceae</taxon>
        <taxon>Auriscalpium</taxon>
    </lineage>
</organism>
<keyword evidence="2" id="KW-1185">Reference proteome</keyword>
<name>A0ACB8RQ67_9AGAM</name>
<comment type="caution">
    <text evidence="1">The sequence shown here is derived from an EMBL/GenBank/DDBJ whole genome shotgun (WGS) entry which is preliminary data.</text>
</comment>
<gene>
    <name evidence="1" type="ORF">FA95DRAFT_88610</name>
</gene>
<sequence length="163" mass="19066">MSTAGHLPKTKFAIIRGRFYTRADLSQVRMLRLRCDLDATMSCCSFHRMHTRHSKHVLFNNRASGAQFHNHYITGRIFLRCSEDTPRGAKNTCRYQLNLPINICQLYQLWLPQTWPKGSRWIGRMQSCTLDHLGLYQAPVYFDIIYGLILTNVVLQDCRWLTS</sequence>
<dbReference type="Proteomes" id="UP000814033">
    <property type="component" value="Unassembled WGS sequence"/>
</dbReference>
<protein>
    <submittedName>
        <fullName evidence="1">Uncharacterized protein</fullName>
    </submittedName>
</protein>
<reference evidence="1" key="2">
    <citation type="journal article" date="2022" name="New Phytol.">
        <title>Evolutionary transition to the ectomycorrhizal habit in the genomes of a hyperdiverse lineage of mushroom-forming fungi.</title>
        <authorList>
            <person name="Looney B."/>
            <person name="Miyauchi S."/>
            <person name="Morin E."/>
            <person name="Drula E."/>
            <person name="Courty P.E."/>
            <person name="Kohler A."/>
            <person name="Kuo A."/>
            <person name="LaButti K."/>
            <person name="Pangilinan J."/>
            <person name="Lipzen A."/>
            <person name="Riley R."/>
            <person name="Andreopoulos W."/>
            <person name="He G."/>
            <person name="Johnson J."/>
            <person name="Nolan M."/>
            <person name="Tritt A."/>
            <person name="Barry K.W."/>
            <person name="Grigoriev I.V."/>
            <person name="Nagy L.G."/>
            <person name="Hibbett D."/>
            <person name="Henrissat B."/>
            <person name="Matheny P.B."/>
            <person name="Labbe J."/>
            <person name="Martin F.M."/>
        </authorList>
    </citation>
    <scope>NUCLEOTIDE SEQUENCE</scope>
    <source>
        <strain evidence="1">FP105234-sp</strain>
    </source>
</reference>
<accession>A0ACB8RQ67</accession>
<dbReference type="EMBL" id="MU275942">
    <property type="protein sequence ID" value="KAI0045781.1"/>
    <property type="molecule type" value="Genomic_DNA"/>
</dbReference>
<evidence type="ECO:0000313" key="2">
    <source>
        <dbReference type="Proteomes" id="UP000814033"/>
    </source>
</evidence>
<evidence type="ECO:0000313" key="1">
    <source>
        <dbReference type="EMBL" id="KAI0045781.1"/>
    </source>
</evidence>
<proteinExistence type="predicted"/>
<reference evidence="1" key="1">
    <citation type="submission" date="2021-02" db="EMBL/GenBank/DDBJ databases">
        <authorList>
            <consortium name="DOE Joint Genome Institute"/>
            <person name="Ahrendt S."/>
            <person name="Looney B.P."/>
            <person name="Miyauchi S."/>
            <person name="Morin E."/>
            <person name="Drula E."/>
            <person name="Courty P.E."/>
            <person name="Chicoki N."/>
            <person name="Fauchery L."/>
            <person name="Kohler A."/>
            <person name="Kuo A."/>
            <person name="Labutti K."/>
            <person name="Pangilinan J."/>
            <person name="Lipzen A."/>
            <person name="Riley R."/>
            <person name="Andreopoulos W."/>
            <person name="He G."/>
            <person name="Johnson J."/>
            <person name="Barry K.W."/>
            <person name="Grigoriev I.V."/>
            <person name="Nagy L."/>
            <person name="Hibbett D."/>
            <person name="Henrissat B."/>
            <person name="Matheny P.B."/>
            <person name="Labbe J."/>
            <person name="Martin F."/>
        </authorList>
    </citation>
    <scope>NUCLEOTIDE SEQUENCE</scope>
    <source>
        <strain evidence="1">FP105234-sp</strain>
    </source>
</reference>